<evidence type="ECO:0000256" key="1">
    <source>
        <dbReference type="ARBA" id="ARBA00004141"/>
    </source>
</evidence>
<evidence type="ECO:0000256" key="2">
    <source>
        <dbReference type="ARBA" id="ARBA00022692"/>
    </source>
</evidence>
<evidence type="ECO:0000313" key="8">
    <source>
        <dbReference type="Proteomes" id="UP000824782"/>
    </source>
</evidence>
<feature type="transmembrane region" description="Helical" evidence="6">
    <location>
        <begin position="60"/>
        <end position="80"/>
    </location>
</feature>
<dbReference type="PANTHER" id="PTHR34104:SF3">
    <property type="entry name" value="TRANSMEMBRANE PROTEIN 254"/>
    <property type="match status" value="1"/>
</dbReference>
<dbReference type="InterPro" id="IPR028110">
    <property type="entry name" value="TMEM254"/>
</dbReference>
<dbReference type="Pfam" id="PF14934">
    <property type="entry name" value="TMEM254"/>
    <property type="match status" value="1"/>
</dbReference>
<keyword evidence="8" id="KW-1185">Reference proteome</keyword>
<accession>A0AAV6ZYB3</accession>
<dbReference type="PANTHER" id="PTHR34104">
    <property type="entry name" value="TRANSMEMBRANE PROTEIN 254"/>
    <property type="match status" value="1"/>
</dbReference>
<dbReference type="EMBL" id="WNYA01000011">
    <property type="protein sequence ID" value="KAG8552554.1"/>
    <property type="molecule type" value="Genomic_DNA"/>
</dbReference>
<evidence type="ECO:0000256" key="5">
    <source>
        <dbReference type="ARBA" id="ARBA00034834"/>
    </source>
</evidence>
<sequence length="129" mass="14540">MAPAGSASFFRRAGVHWMALITLAMGFFTWTVFWPTLVPYEQLGPLGSLAQYMVKNHYSVLYNGYWIAWAIHAAEALYSFRLCSRSLFSQTNDDNSRAGTQSVHQVAACASNRCYPVNQYIQSHSFVTN</sequence>
<keyword evidence="4 6" id="KW-0472">Membrane</keyword>
<dbReference type="GO" id="GO:0016020">
    <property type="term" value="C:membrane"/>
    <property type="evidence" value="ECO:0007669"/>
    <property type="project" value="UniProtKB-SubCell"/>
</dbReference>
<keyword evidence="2 6" id="KW-0812">Transmembrane</keyword>
<feature type="transmembrane region" description="Helical" evidence="6">
    <location>
        <begin position="17"/>
        <end position="40"/>
    </location>
</feature>
<comment type="caution">
    <text evidence="7">The sequence shown here is derived from an EMBL/GenBank/DDBJ whole genome shotgun (WGS) entry which is preliminary data.</text>
</comment>
<evidence type="ECO:0000313" key="7">
    <source>
        <dbReference type="EMBL" id="KAG8552554.1"/>
    </source>
</evidence>
<keyword evidence="3 6" id="KW-1133">Transmembrane helix</keyword>
<protein>
    <recommendedName>
        <fullName evidence="5">Transmembrane protein 254</fullName>
    </recommendedName>
</protein>
<evidence type="ECO:0000256" key="6">
    <source>
        <dbReference type="SAM" id="Phobius"/>
    </source>
</evidence>
<evidence type="ECO:0000256" key="4">
    <source>
        <dbReference type="ARBA" id="ARBA00023136"/>
    </source>
</evidence>
<dbReference type="AlphaFoldDB" id="A0AAV6ZYB3"/>
<evidence type="ECO:0000256" key="3">
    <source>
        <dbReference type="ARBA" id="ARBA00022989"/>
    </source>
</evidence>
<reference evidence="7" key="1">
    <citation type="thesis" date="2020" institute="ProQuest LLC" country="789 East Eisenhower Parkway, Ann Arbor, MI, USA">
        <title>Comparative Genomics and Chromosome Evolution.</title>
        <authorList>
            <person name="Mudd A.B."/>
        </authorList>
    </citation>
    <scope>NUCLEOTIDE SEQUENCE</scope>
    <source>
        <strain evidence="7">237g6f4</strain>
        <tissue evidence="7">Blood</tissue>
    </source>
</reference>
<name>A0AAV6ZYB3_ENGPU</name>
<proteinExistence type="predicted"/>
<dbReference type="Proteomes" id="UP000824782">
    <property type="component" value="Unassembled WGS sequence"/>
</dbReference>
<organism evidence="7 8">
    <name type="scientific">Engystomops pustulosus</name>
    <name type="common">Tungara frog</name>
    <name type="synonym">Physalaemus pustulosus</name>
    <dbReference type="NCBI Taxonomy" id="76066"/>
    <lineage>
        <taxon>Eukaryota</taxon>
        <taxon>Metazoa</taxon>
        <taxon>Chordata</taxon>
        <taxon>Craniata</taxon>
        <taxon>Vertebrata</taxon>
        <taxon>Euteleostomi</taxon>
        <taxon>Amphibia</taxon>
        <taxon>Batrachia</taxon>
        <taxon>Anura</taxon>
        <taxon>Neobatrachia</taxon>
        <taxon>Hyloidea</taxon>
        <taxon>Leptodactylidae</taxon>
        <taxon>Leiuperinae</taxon>
        <taxon>Engystomops</taxon>
    </lineage>
</organism>
<comment type="subcellular location">
    <subcellularLocation>
        <location evidence="1">Membrane</location>
        <topology evidence="1">Multi-pass membrane protein</topology>
    </subcellularLocation>
</comment>
<gene>
    <name evidence="7" type="ORF">GDO81_004579</name>
</gene>